<evidence type="ECO:0000313" key="3">
    <source>
        <dbReference type="Proteomes" id="UP001168877"/>
    </source>
</evidence>
<dbReference type="Proteomes" id="UP001168877">
    <property type="component" value="Unassembled WGS sequence"/>
</dbReference>
<protein>
    <submittedName>
        <fullName evidence="2">Uncharacterized protein</fullName>
    </submittedName>
</protein>
<reference evidence="2" key="2">
    <citation type="submission" date="2023-06" db="EMBL/GenBank/DDBJ databases">
        <authorList>
            <person name="Swenson N.G."/>
            <person name="Wegrzyn J.L."/>
            <person name="Mcevoy S.L."/>
        </authorList>
    </citation>
    <scope>NUCLEOTIDE SEQUENCE</scope>
    <source>
        <strain evidence="2">NS2018</strain>
        <tissue evidence="2">Leaf</tissue>
    </source>
</reference>
<keyword evidence="3" id="KW-1185">Reference proteome</keyword>
<evidence type="ECO:0000313" key="2">
    <source>
        <dbReference type="EMBL" id="KAK0607399.1"/>
    </source>
</evidence>
<accession>A0AA39TEM1</accession>
<dbReference type="EMBL" id="JAUESC010000001">
    <property type="protein sequence ID" value="KAK0607399.1"/>
    <property type="molecule type" value="Genomic_DNA"/>
</dbReference>
<feature type="region of interest" description="Disordered" evidence="1">
    <location>
        <begin position="77"/>
        <end position="96"/>
    </location>
</feature>
<dbReference type="AlphaFoldDB" id="A0AA39TEM1"/>
<reference evidence="2" key="1">
    <citation type="journal article" date="2022" name="Plant J.">
        <title>Strategies of tolerance reflected in two North American maple genomes.</title>
        <authorList>
            <person name="McEvoy S.L."/>
            <person name="Sezen U.U."/>
            <person name="Trouern-Trend A."/>
            <person name="McMahon S.M."/>
            <person name="Schaberg P.G."/>
            <person name="Yang J."/>
            <person name="Wegrzyn J.L."/>
            <person name="Swenson N.G."/>
        </authorList>
    </citation>
    <scope>NUCLEOTIDE SEQUENCE</scope>
    <source>
        <strain evidence="2">NS2018</strain>
    </source>
</reference>
<gene>
    <name evidence="2" type="ORF">LWI29_014317</name>
</gene>
<evidence type="ECO:0000256" key="1">
    <source>
        <dbReference type="SAM" id="MobiDB-lite"/>
    </source>
</evidence>
<proteinExistence type="predicted"/>
<comment type="caution">
    <text evidence="2">The sequence shown here is derived from an EMBL/GenBank/DDBJ whole genome shotgun (WGS) entry which is preliminary data.</text>
</comment>
<name>A0AA39TEM1_ACESA</name>
<feature type="compositionally biased region" description="Basic and acidic residues" evidence="1">
    <location>
        <begin position="87"/>
        <end position="96"/>
    </location>
</feature>
<sequence>MGNDRSSVEGIDVADLVEEQINQRSMEFVRPLIGLGKIRGLNLHISPQIKETTAVTARRGNDGDRWRKEITIGMDSVGGTGFNRVPSHIDGDPISR</sequence>
<organism evidence="2 3">
    <name type="scientific">Acer saccharum</name>
    <name type="common">Sugar maple</name>
    <dbReference type="NCBI Taxonomy" id="4024"/>
    <lineage>
        <taxon>Eukaryota</taxon>
        <taxon>Viridiplantae</taxon>
        <taxon>Streptophyta</taxon>
        <taxon>Embryophyta</taxon>
        <taxon>Tracheophyta</taxon>
        <taxon>Spermatophyta</taxon>
        <taxon>Magnoliopsida</taxon>
        <taxon>eudicotyledons</taxon>
        <taxon>Gunneridae</taxon>
        <taxon>Pentapetalae</taxon>
        <taxon>rosids</taxon>
        <taxon>malvids</taxon>
        <taxon>Sapindales</taxon>
        <taxon>Sapindaceae</taxon>
        <taxon>Hippocastanoideae</taxon>
        <taxon>Acereae</taxon>
        <taxon>Acer</taxon>
    </lineage>
</organism>